<feature type="domain" description="DNA replication/recombination mediator RecO N-terminal" evidence="4">
    <location>
        <begin position="1"/>
        <end position="75"/>
    </location>
</feature>
<protein>
    <recommendedName>
        <fullName evidence="4">DNA replication/recombination mediator RecO N-terminal domain-containing protein</fullName>
    </recommendedName>
</protein>
<dbReference type="Proteomes" id="UP000179059">
    <property type="component" value="Unassembled WGS sequence"/>
</dbReference>
<accession>A0A1G2CCA6</accession>
<evidence type="ECO:0000256" key="3">
    <source>
        <dbReference type="ARBA" id="ARBA00023204"/>
    </source>
</evidence>
<keyword evidence="2" id="KW-0233">DNA recombination</keyword>
<gene>
    <name evidence="5" type="ORF">A2855_01170</name>
</gene>
<dbReference type="SUPFAM" id="SSF57863">
    <property type="entry name" value="ArfGap/RecO-like zinc finger"/>
    <property type="match status" value="1"/>
</dbReference>
<dbReference type="InterPro" id="IPR003717">
    <property type="entry name" value="RecO"/>
</dbReference>
<dbReference type="AlphaFoldDB" id="A0A1G2CCA6"/>
<organism evidence="5 6">
    <name type="scientific">Candidatus Liptonbacteria bacterium RIFCSPHIGHO2_01_FULL_57_28</name>
    <dbReference type="NCBI Taxonomy" id="1798647"/>
    <lineage>
        <taxon>Bacteria</taxon>
        <taxon>Candidatus Liptoniibacteriota</taxon>
    </lineage>
</organism>
<sequence>MHEYLTQAIILDREPQGELDARVTFWSRKFGKMRGRATSLRKITSKLSAHLEPGMLSEVRLVENKNIQVVDALKLRRLAVSYADLPRLARLLEHSEPDEELWQAIAAEKWSWSAVLGALGWHPQEAACVLCGRRPEAFSVASQEFFCELCASKLPADTLIYIHNAAV</sequence>
<keyword evidence="3" id="KW-0234">DNA repair</keyword>
<dbReference type="GO" id="GO:0006302">
    <property type="term" value="P:double-strand break repair"/>
    <property type="evidence" value="ECO:0007669"/>
    <property type="project" value="TreeGrafter"/>
</dbReference>
<dbReference type="Gene3D" id="2.40.50.140">
    <property type="entry name" value="Nucleic acid-binding proteins"/>
    <property type="match status" value="1"/>
</dbReference>
<keyword evidence="1" id="KW-0227">DNA damage</keyword>
<reference evidence="5 6" key="1">
    <citation type="journal article" date="2016" name="Nat. Commun.">
        <title>Thousands of microbial genomes shed light on interconnected biogeochemical processes in an aquifer system.</title>
        <authorList>
            <person name="Anantharaman K."/>
            <person name="Brown C.T."/>
            <person name="Hug L.A."/>
            <person name="Sharon I."/>
            <person name="Castelle C.J."/>
            <person name="Probst A.J."/>
            <person name="Thomas B.C."/>
            <person name="Singh A."/>
            <person name="Wilkins M.J."/>
            <person name="Karaoz U."/>
            <person name="Brodie E.L."/>
            <person name="Williams K.H."/>
            <person name="Hubbard S.S."/>
            <person name="Banfield J.F."/>
        </authorList>
    </citation>
    <scope>NUCLEOTIDE SEQUENCE [LARGE SCALE GENOMIC DNA]</scope>
</reference>
<dbReference type="Pfam" id="PF11967">
    <property type="entry name" value="RecO_N"/>
    <property type="match status" value="1"/>
</dbReference>
<evidence type="ECO:0000313" key="5">
    <source>
        <dbReference type="EMBL" id="OGY98300.1"/>
    </source>
</evidence>
<dbReference type="SUPFAM" id="SSF50249">
    <property type="entry name" value="Nucleic acid-binding proteins"/>
    <property type="match status" value="1"/>
</dbReference>
<evidence type="ECO:0000256" key="1">
    <source>
        <dbReference type="ARBA" id="ARBA00022763"/>
    </source>
</evidence>
<proteinExistence type="predicted"/>
<dbReference type="GO" id="GO:0043590">
    <property type="term" value="C:bacterial nucleoid"/>
    <property type="evidence" value="ECO:0007669"/>
    <property type="project" value="TreeGrafter"/>
</dbReference>
<dbReference type="STRING" id="1798647.A2855_01170"/>
<dbReference type="PANTHER" id="PTHR33991:SF1">
    <property type="entry name" value="DNA REPAIR PROTEIN RECO"/>
    <property type="match status" value="1"/>
</dbReference>
<dbReference type="InterPro" id="IPR022572">
    <property type="entry name" value="DNA_rep/recomb_RecO_N"/>
</dbReference>
<dbReference type="EMBL" id="MHKX01000012">
    <property type="protein sequence ID" value="OGY98300.1"/>
    <property type="molecule type" value="Genomic_DNA"/>
</dbReference>
<dbReference type="InterPro" id="IPR037278">
    <property type="entry name" value="ARFGAP/RecO"/>
</dbReference>
<evidence type="ECO:0000313" key="6">
    <source>
        <dbReference type="Proteomes" id="UP000179059"/>
    </source>
</evidence>
<name>A0A1G2CCA6_9BACT</name>
<comment type="caution">
    <text evidence="5">The sequence shown here is derived from an EMBL/GenBank/DDBJ whole genome shotgun (WGS) entry which is preliminary data.</text>
</comment>
<evidence type="ECO:0000256" key="2">
    <source>
        <dbReference type="ARBA" id="ARBA00023172"/>
    </source>
</evidence>
<dbReference type="GO" id="GO:0006310">
    <property type="term" value="P:DNA recombination"/>
    <property type="evidence" value="ECO:0007669"/>
    <property type="project" value="UniProtKB-KW"/>
</dbReference>
<evidence type="ECO:0000259" key="4">
    <source>
        <dbReference type="Pfam" id="PF11967"/>
    </source>
</evidence>
<dbReference type="PANTHER" id="PTHR33991">
    <property type="entry name" value="DNA REPAIR PROTEIN RECO"/>
    <property type="match status" value="1"/>
</dbReference>
<dbReference type="InterPro" id="IPR012340">
    <property type="entry name" value="NA-bd_OB-fold"/>
</dbReference>